<evidence type="ECO:0000256" key="2">
    <source>
        <dbReference type="SAM" id="Phobius"/>
    </source>
</evidence>
<dbReference type="InterPro" id="IPR000719">
    <property type="entry name" value="Prot_kinase_dom"/>
</dbReference>
<sequence>MSRYVTRRTTLGTPSAASSMTNESGGEHVAKSHRRSSPTSSKMEAAESGRQHHHQQQQDFTHINASLPGRRRRTRRETAGTSCRLNNLLFRSIQRQTARYLRRNPEKVYALVILVCGTTLLLCLVTSALLQTQQQQQQQQPIPPSDERGIEQLPHEHHPERRKGLNLGSIWKTHGQQLKKKTLSKKEIELFITRDHPIGVPVANKKPKIRSTHHQIRDSSATKEIDWSFDVLFASLETTVATSETNKDHWNLPSMSREDIEEGGYEDYGDLRIHSLEEDDTYRRKIYGDPWLMENGYHTLQPDTENDFYYAFDDDRLRNEKLEGDQVERSCRRISEHRINYPNCNMFHETQFLDNNVKYLSEGAFRQVLIMHHHFEKREEKIIVKDIQYDHDFEVEDFEFVRMDAMVAERLSASPRIYDIYGFCGVGIISEFFSHGDLENIAIPGEGIPDPDHDTKPQKSYNELTGTQKLITSLQMAEAVADLHGFPGGVIVHQDIQLSQFLFNNAANKIILNDFNRAEFMLWDDEHQQYCKYTEGKGHGDWRSPEEFYDDPLDEKIDVFSLGNNMYSLLTGLWVFYDSKDDQETRKRVTGGEKPWIDPRYIDGDPAESKLAQIIPRCFEYFPEKRPSVFQLVKWLREAVKEVLGAKGSDTNI</sequence>
<keyword evidence="4" id="KW-0418">Kinase</keyword>
<feature type="compositionally biased region" description="Polar residues" evidence="1">
    <location>
        <begin position="7"/>
        <end position="24"/>
    </location>
</feature>
<reference evidence="4" key="2">
    <citation type="submission" date="2021-04" db="EMBL/GenBank/DDBJ databases">
        <authorList>
            <person name="Podell S."/>
        </authorList>
    </citation>
    <scope>NUCLEOTIDE SEQUENCE</scope>
    <source>
        <strain evidence="4">Hildebrandi</strain>
    </source>
</reference>
<name>A0A9K3KN62_9STRA</name>
<evidence type="ECO:0000259" key="3">
    <source>
        <dbReference type="PROSITE" id="PS50011"/>
    </source>
</evidence>
<feature type="transmembrane region" description="Helical" evidence="2">
    <location>
        <begin position="108"/>
        <end position="130"/>
    </location>
</feature>
<dbReference type="PANTHER" id="PTHR23257">
    <property type="entry name" value="SERINE-THREONINE PROTEIN KINASE"/>
    <property type="match status" value="1"/>
</dbReference>
<evidence type="ECO:0000313" key="4">
    <source>
        <dbReference type="EMBL" id="KAG7346820.1"/>
    </source>
</evidence>
<dbReference type="GO" id="GO:0005524">
    <property type="term" value="F:ATP binding"/>
    <property type="evidence" value="ECO:0007669"/>
    <property type="project" value="InterPro"/>
</dbReference>
<keyword evidence="5" id="KW-1185">Reference proteome</keyword>
<keyword evidence="2" id="KW-0472">Membrane</keyword>
<dbReference type="OrthoDB" id="41771at2759"/>
<accession>A0A9K3KN62</accession>
<dbReference type="GO" id="GO:0004672">
    <property type="term" value="F:protein kinase activity"/>
    <property type="evidence" value="ECO:0007669"/>
    <property type="project" value="InterPro"/>
</dbReference>
<reference evidence="4" key="1">
    <citation type="journal article" date="2021" name="Sci. Rep.">
        <title>Diploid genomic architecture of Nitzschia inconspicua, an elite biomass production diatom.</title>
        <authorList>
            <person name="Oliver A."/>
            <person name="Podell S."/>
            <person name="Pinowska A."/>
            <person name="Traller J.C."/>
            <person name="Smith S.R."/>
            <person name="McClure R."/>
            <person name="Beliaev A."/>
            <person name="Bohutskyi P."/>
            <person name="Hill E.A."/>
            <person name="Rabines A."/>
            <person name="Zheng H."/>
            <person name="Allen L.Z."/>
            <person name="Kuo A."/>
            <person name="Grigoriev I.V."/>
            <person name="Allen A.E."/>
            <person name="Hazlebeck D."/>
            <person name="Allen E.E."/>
        </authorList>
    </citation>
    <scope>NUCLEOTIDE SEQUENCE</scope>
    <source>
        <strain evidence="4">Hildebrandi</strain>
    </source>
</reference>
<dbReference type="PROSITE" id="PS50011">
    <property type="entry name" value="PROTEIN_KINASE_DOM"/>
    <property type="match status" value="1"/>
</dbReference>
<evidence type="ECO:0000256" key="1">
    <source>
        <dbReference type="SAM" id="MobiDB-lite"/>
    </source>
</evidence>
<feature type="compositionally biased region" description="Basic and acidic residues" evidence="1">
    <location>
        <begin position="145"/>
        <end position="161"/>
    </location>
</feature>
<dbReference type="GO" id="GO:0007165">
    <property type="term" value="P:signal transduction"/>
    <property type="evidence" value="ECO:0007669"/>
    <property type="project" value="TreeGrafter"/>
</dbReference>
<feature type="region of interest" description="Disordered" evidence="1">
    <location>
        <begin position="1"/>
        <end position="80"/>
    </location>
</feature>
<evidence type="ECO:0000313" key="5">
    <source>
        <dbReference type="Proteomes" id="UP000693970"/>
    </source>
</evidence>
<dbReference type="Proteomes" id="UP000693970">
    <property type="component" value="Unassembled WGS sequence"/>
</dbReference>
<dbReference type="PANTHER" id="PTHR23257:SF958">
    <property type="entry name" value="SERINE_THREONINE-PROTEIN KINASE WNK4"/>
    <property type="match status" value="1"/>
</dbReference>
<dbReference type="GO" id="GO:0005737">
    <property type="term" value="C:cytoplasm"/>
    <property type="evidence" value="ECO:0007669"/>
    <property type="project" value="TreeGrafter"/>
</dbReference>
<protein>
    <submittedName>
        <fullName evidence="4">Protein kinase domain containing protein</fullName>
    </submittedName>
</protein>
<proteinExistence type="predicted"/>
<dbReference type="InterPro" id="IPR050167">
    <property type="entry name" value="Ser_Thr_protein_kinase"/>
</dbReference>
<keyword evidence="4" id="KW-0808">Transferase</keyword>
<dbReference type="EMBL" id="JAGRRH010000021">
    <property type="protein sequence ID" value="KAG7346820.1"/>
    <property type="molecule type" value="Genomic_DNA"/>
</dbReference>
<feature type="domain" description="Protein kinase" evidence="3">
    <location>
        <begin position="354"/>
        <end position="640"/>
    </location>
</feature>
<feature type="region of interest" description="Disordered" evidence="1">
    <location>
        <begin position="136"/>
        <end position="161"/>
    </location>
</feature>
<dbReference type="AlphaFoldDB" id="A0A9K3KN62"/>
<dbReference type="SMART" id="SM00220">
    <property type="entry name" value="S_TKc"/>
    <property type="match status" value="1"/>
</dbReference>
<dbReference type="Pfam" id="PF00069">
    <property type="entry name" value="Pkinase"/>
    <property type="match status" value="1"/>
</dbReference>
<keyword evidence="2" id="KW-1133">Transmembrane helix</keyword>
<organism evidence="4 5">
    <name type="scientific">Nitzschia inconspicua</name>
    <dbReference type="NCBI Taxonomy" id="303405"/>
    <lineage>
        <taxon>Eukaryota</taxon>
        <taxon>Sar</taxon>
        <taxon>Stramenopiles</taxon>
        <taxon>Ochrophyta</taxon>
        <taxon>Bacillariophyta</taxon>
        <taxon>Bacillariophyceae</taxon>
        <taxon>Bacillariophycidae</taxon>
        <taxon>Bacillariales</taxon>
        <taxon>Bacillariaceae</taxon>
        <taxon>Nitzschia</taxon>
    </lineage>
</organism>
<comment type="caution">
    <text evidence="4">The sequence shown here is derived from an EMBL/GenBank/DDBJ whole genome shotgun (WGS) entry which is preliminary data.</text>
</comment>
<gene>
    <name evidence="4" type="ORF">IV203_005889</name>
</gene>
<keyword evidence="2" id="KW-0812">Transmembrane</keyword>